<evidence type="ECO:0000256" key="2">
    <source>
        <dbReference type="ARBA" id="ARBA00022617"/>
    </source>
</evidence>
<keyword evidence="3 6" id="KW-0479">Metal-binding</keyword>
<organism evidence="10 11">
    <name type="scientific">Paracoccus sanguinis</name>
    <dbReference type="NCBI Taxonomy" id="1545044"/>
    <lineage>
        <taxon>Bacteria</taxon>
        <taxon>Pseudomonadati</taxon>
        <taxon>Pseudomonadota</taxon>
        <taxon>Alphaproteobacteria</taxon>
        <taxon>Rhodobacterales</taxon>
        <taxon>Paracoccaceae</taxon>
        <taxon>Paracoccus</taxon>
    </lineage>
</organism>
<dbReference type="InterPro" id="IPR009056">
    <property type="entry name" value="Cyt_c-like_dom"/>
</dbReference>
<dbReference type="PROSITE" id="PS51007">
    <property type="entry name" value="CYTC"/>
    <property type="match status" value="1"/>
</dbReference>
<accession>A0A1H2QNZ4</accession>
<dbReference type="GO" id="GO:0046872">
    <property type="term" value="F:metal ion binding"/>
    <property type="evidence" value="ECO:0007669"/>
    <property type="project" value="UniProtKB-KW"/>
</dbReference>
<proteinExistence type="predicted"/>
<evidence type="ECO:0000256" key="3">
    <source>
        <dbReference type="ARBA" id="ARBA00022723"/>
    </source>
</evidence>
<dbReference type="RefSeq" id="WP_074825952.1">
    <property type="nucleotide sequence ID" value="NZ_FNNA01000001.1"/>
</dbReference>
<dbReference type="InterPro" id="IPR036909">
    <property type="entry name" value="Cyt_c-like_dom_sf"/>
</dbReference>
<dbReference type="AlphaFoldDB" id="A0A1H2QNZ4"/>
<keyword evidence="1" id="KW-0813">Transport</keyword>
<evidence type="ECO:0000256" key="8">
    <source>
        <dbReference type="SAM" id="SignalP"/>
    </source>
</evidence>
<keyword evidence="2 6" id="KW-0349">Heme</keyword>
<reference evidence="11" key="1">
    <citation type="submission" date="2016-10" db="EMBL/GenBank/DDBJ databases">
        <authorList>
            <person name="Varghese N."/>
            <person name="Submissions S."/>
        </authorList>
    </citation>
    <scope>NUCLEOTIDE SEQUENCE [LARGE SCALE GENOMIC DNA]</scope>
    <source>
        <strain evidence="11">DSM 29303</strain>
    </source>
</reference>
<keyword evidence="8" id="KW-0732">Signal</keyword>
<protein>
    <submittedName>
        <fullName evidence="10">Cytochrome c</fullName>
    </submittedName>
</protein>
<keyword evidence="4" id="KW-0249">Electron transport</keyword>
<evidence type="ECO:0000256" key="5">
    <source>
        <dbReference type="ARBA" id="ARBA00023004"/>
    </source>
</evidence>
<evidence type="ECO:0000313" key="11">
    <source>
        <dbReference type="Proteomes" id="UP000182944"/>
    </source>
</evidence>
<feature type="region of interest" description="Disordered" evidence="7">
    <location>
        <begin position="142"/>
        <end position="162"/>
    </location>
</feature>
<dbReference type="EMBL" id="FNNA01000001">
    <property type="protein sequence ID" value="SDW08886.1"/>
    <property type="molecule type" value="Genomic_DNA"/>
</dbReference>
<evidence type="ECO:0000259" key="9">
    <source>
        <dbReference type="PROSITE" id="PS51007"/>
    </source>
</evidence>
<dbReference type="PANTHER" id="PTHR11961">
    <property type="entry name" value="CYTOCHROME C"/>
    <property type="match status" value="1"/>
</dbReference>
<dbReference type="STRING" id="1545044.SAMN05444276_10193"/>
<feature type="signal peptide" evidence="8">
    <location>
        <begin position="1"/>
        <end position="20"/>
    </location>
</feature>
<evidence type="ECO:0000313" key="10">
    <source>
        <dbReference type="EMBL" id="SDW08886.1"/>
    </source>
</evidence>
<name>A0A1H2QNZ4_9RHOB</name>
<gene>
    <name evidence="10" type="ORF">SAMN05444276_10193</name>
</gene>
<keyword evidence="5 6" id="KW-0408">Iron</keyword>
<feature type="domain" description="Cytochrome c" evidence="9">
    <location>
        <begin position="25"/>
        <end position="139"/>
    </location>
</feature>
<dbReference type="InterPro" id="IPR002327">
    <property type="entry name" value="Cyt_c_1A/1B"/>
</dbReference>
<dbReference type="GO" id="GO:0020037">
    <property type="term" value="F:heme binding"/>
    <property type="evidence" value="ECO:0007669"/>
    <property type="project" value="InterPro"/>
</dbReference>
<evidence type="ECO:0000256" key="1">
    <source>
        <dbReference type="ARBA" id="ARBA00022448"/>
    </source>
</evidence>
<dbReference type="Gene3D" id="1.10.760.10">
    <property type="entry name" value="Cytochrome c-like domain"/>
    <property type="match status" value="1"/>
</dbReference>
<dbReference type="GO" id="GO:0009055">
    <property type="term" value="F:electron transfer activity"/>
    <property type="evidence" value="ECO:0007669"/>
    <property type="project" value="InterPro"/>
</dbReference>
<dbReference type="SUPFAM" id="SSF46626">
    <property type="entry name" value="Cytochrome c"/>
    <property type="match status" value="1"/>
</dbReference>
<evidence type="ECO:0000256" key="6">
    <source>
        <dbReference type="PROSITE-ProRule" id="PRU00433"/>
    </source>
</evidence>
<evidence type="ECO:0000256" key="4">
    <source>
        <dbReference type="ARBA" id="ARBA00022982"/>
    </source>
</evidence>
<dbReference type="Proteomes" id="UP000182944">
    <property type="component" value="Unassembled WGS sequence"/>
</dbReference>
<sequence length="189" mass="18822">MKISLYATLAMFALAVPAAAQDAAGDPVKGEKEFNKCKACHMVQAPDGTDIVKGGKTGPNLYGVVGRKAGTEEGFKYSDALVKLGEAGEVWSPEDLMHYITDPNSYTQEKTGDNKLKTKMTFKLAKGQADVIAFLTQHSPDAGAAPAAGSAPAAAAPSAAAPAAAAPAAAAPAAAAPAAGAAPAAPASN</sequence>
<evidence type="ECO:0000256" key="7">
    <source>
        <dbReference type="SAM" id="MobiDB-lite"/>
    </source>
</evidence>
<keyword evidence="11" id="KW-1185">Reference proteome</keyword>
<feature type="chain" id="PRO_5010384209" evidence="8">
    <location>
        <begin position="21"/>
        <end position="189"/>
    </location>
</feature>